<dbReference type="InterPro" id="IPR040079">
    <property type="entry name" value="Glutathione_S-Trfase"/>
</dbReference>
<feature type="domain" description="GST N-terminal" evidence="1">
    <location>
        <begin position="1"/>
        <end position="81"/>
    </location>
</feature>
<keyword evidence="3" id="KW-0808">Transferase</keyword>
<dbReference type="CDD" id="cd00570">
    <property type="entry name" value="GST_N_family"/>
    <property type="match status" value="1"/>
</dbReference>
<name>A0A5P2QPR2_9RHOB</name>
<dbReference type="PANTHER" id="PTHR44051:SF8">
    <property type="entry name" value="GLUTATHIONE S-TRANSFERASE GSTA"/>
    <property type="match status" value="1"/>
</dbReference>
<dbReference type="InterPro" id="IPR036282">
    <property type="entry name" value="Glutathione-S-Trfase_C_sf"/>
</dbReference>
<dbReference type="Gene3D" id="3.40.30.10">
    <property type="entry name" value="Glutaredoxin"/>
    <property type="match status" value="1"/>
</dbReference>
<dbReference type="Pfam" id="PF13410">
    <property type="entry name" value="GST_C_2"/>
    <property type="match status" value="1"/>
</dbReference>
<gene>
    <name evidence="3" type="ORF">FOB51_06105</name>
</gene>
<dbReference type="PROSITE" id="PS50404">
    <property type="entry name" value="GST_NTER"/>
    <property type="match status" value="1"/>
</dbReference>
<dbReference type="SUPFAM" id="SSF52833">
    <property type="entry name" value="Thioredoxin-like"/>
    <property type="match status" value="1"/>
</dbReference>
<protein>
    <submittedName>
        <fullName evidence="3">Glutathione S-transferase family protein</fullName>
    </submittedName>
</protein>
<dbReference type="InterPro" id="IPR004045">
    <property type="entry name" value="Glutathione_S-Trfase_N"/>
</dbReference>
<dbReference type="PROSITE" id="PS50405">
    <property type="entry name" value="GST_CTER"/>
    <property type="match status" value="1"/>
</dbReference>
<evidence type="ECO:0000259" key="2">
    <source>
        <dbReference type="PROSITE" id="PS50405"/>
    </source>
</evidence>
<dbReference type="SFLD" id="SFLDS00019">
    <property type="entry name" value="Glutathione_Transferase_(cytos"/>
    <property type="match status" value="1"/>
</dbReference>
<dbReference type="AlphaFoldDB" id="A0A5P2QPR2"/>
<feature type="domain" description="GST C-terminal" evidence="2">
    <location>
        <begin position="87"/>
        <end position="208"/>
    </location>
</feature>
<evidence type="ECO:0000259" key="1">
    <source>
        <dbReference type="PROSITE" id="PS50404"/>
    </source>
</evidence>
<reference evidence="3 4" key="1">
    <citation type="submission" date="2019-09" db="EMBL/GenBank/DDBJ databases">
        <title>FDA dAtabase for Regulatory Grade micrObial Sequences (FDA-ARGOS): Supporting development and validation of Infectious Disease Dx tests.</title>
        <authorList>
            <person name="Sciortino C."/>
            <person name="Tallon L."/>
            <person name="Sadzewicz L."/>
            <person name="Vavikolanu K."/>
            <person name="Mehta A."/>
            <person name="Aluvathingal J."/>
            <person name="Nadendla S."/>
            <person name="Nandy P."/>
            <person name="Geyer C."/>
            <person name="Yan Y."/>
            <person name="Sichtig H."/>
        </authorList>
    </citation>
    <scope>NUCLEOTIDE SEQUENCE [LARGE SCALE GENOMIC DNA]</scope>
    <source>
        <strain evidence="3 4">FDAARGOS_643</strain>
    </source>
</reference>
<dbReference type="Proteomes" id="UP000324507">
    <property type="component" value="Chromosome"/>
</dbReference>
<dbReference type="GO" id="GO:0016740">
    <property type="term" value="F:transferase activity"/>
    <property type="evidence" value="ECO:0007669"/>
    <property type="project" value="UniProtKB-KW"/>
</dbReference>
<dbReference type="SFLD" id="SFLDG00358">
    <property type="entry name" value="Main_(cytGST)"/>
    <property type="match status" value="1"/>
</dbReference>
<sequence length="220" mass="24988">MMLELFGHPLSSYTQKVLVALYEIGADFTLRTVDLSQPEDRALMQSLEPMGRMPALRDGDRVLSQSSLMIEWLDRHHPGPQRLLDPDPDASLVARQWDRFPDFQVMQMMQQIVDARIFMGEGAEDRVAPFARAKLELAYAALDRRLDGRDWIAGGFGLADCAAFPALFYAGAIHPFAGHSRLMAYFDRLAGRASVQRVIEGARPWYRWFPFAEGIPARFR</sequence>
<organism evidence="3 4">
    <name type="scientific">Paracoccus yeei</name>
    <dbReference type="NCBI Taxonomy" id="147645"/>
    <lineage>
        <taxon>Bacteria</taxon>
        <taxon>Pseudomonadati</taxon>
        <taxon>Pseudomonadota</taxon>
        <taxon>Alphaproteobacteria</taxon>
        <taxon>Rhodobacterales</taxon>
        <taxon>Paracoccaceae</taxon>
        <taxon>Paracoccus</taxon>
    </lineage>
</organism>
<dbReference type="SUPFAM" id="SSF47616">
    <property type="entry name" value="GST C-terminal domain-like"/>
    <property type="match status" value="1"/>
</dbReference>
<accession>A0A5P2QPR2</accession>
<dbReference type="Gene3D" id="1.20.1050.10">
    <property type="match status" value="1"/>
</dbReference>
<dbReference type="PANTHER" id="PTHR44051">
    <property type="entry name" value="GLUTATHIONE S-TRANSFERASE-RELATED"/>
    <property type="match status" value="1"/>
</dbReference>
<dbReference type="InterPro" id="IPR010987">
    <property type="entry name" value="Glutathione-S-Trfase_C-like"/>
</dbReference>
<dbReference type="Pfam" id="PF13417">
    <property type="entry name" value="GST_N_3"/>
    <property type="match status" value="1"/>
</dbReference>
<dbReference type="EMBL" id="CP044081">
    <property type="protein sequence ID" value="QEU07613.1"/>
    <property type="molecule type" value="Genomic_DNA"/>
</dbReference>
<evidence type="ECO:0000313" key="4">
    <source>
        <dbReference type="Proteomes" id="UP000324507"/>
    </source>
</evidence>
<dbReference type="InterPro" id="IPR036249">
    <property type="entry name" value="Thioredoxin-like_sf"/>
</dbReference>
<evidence type="ECO:0000313" key="3">
    <source>
        <dbReference type="EMBL" id="QEU07613.1"/>
    </source>
</evidence>
<proteinExistence type="predicted"/>